<dbReference type="AlphaFoldDB" id="A0AAV5UNB9"/>
<dbReference type="GO" id="GO:0008384">
    <property type="term" value="F:IkappaB kinase activity"/>
    <property type="evidence" value="ECO:0007669"/>
    <property type="project" value="UniProtKB-EC"/>
</dbReference>
<evidence type="ECO:0000256" key="4">
    <source>
        <dbReference type="ARBA" id="ARBA00022527"/>
    </source>
</evidence>
<dbReference type="SMART" id="SM00220">
    <property type="entry name" value="S_TKc"/>
    <property type="match status" value="1"/>
</dbReference>
<evidence type="ECO:0000313" key="12">
    <source>
        <dbReference type="EMBL" id="GMT08542.1"/>
    </source>
</evidence>
<dbReference type="GO" id="GO:0008385">
    <property type="term" value="C:IkappaB kinase complex"/>
    <property type="evidence" value="ECO:0007669"/>
    <property type="project" value="TreeGrafter"/>
</dbReference>
<sequence>SFSENSSMSCIVLERADGSLEHLLDLPRYSAGLPMPIILTLIGDLGKAFSTLFKEGVAHRDIKLMNILYFKDTRSTDMGEQLFFKLCDFGAGRTVISHEQSFQSVEGTLPYMAPQMLERRLGTEEKMSMTAEKTDLWSLGVTLFRCFTGELPFHPSPFDAGTLLKIIQNRPTNNTIAYRDGKYYEKFSGIQASKCFDGMICMLIQLLFQQTDFERIAEFMLEVPKFRPRVIYNVNTNKLFEVVKHDSWFTDKADVGFENDARLCFLESYSHQSWLVQRTPYSSISEVNGNFLLIWDYTSKNSYSVKMTLKELQTTVDLMYEPKTVPESSASVLRQISTLQDTIINANIVVETTIELADALCVKNVDARREEARRFYDASTAKVRTYLKSLEDIDGLRSDPRQDANRKKQLVAMAKHISREEQDQEQMLQTHAIELARLLPMLLPQQKNRKTEHDLQPMLRGSLKLSRKTGIQRSISSKSGVSTKPMIERAFLRVAEAAESLKRIPKSQSLD</sequence>
<dbReference type="InterPro" id="IPR000719">
    <property type="entry name" value="Prot_kinase_dom"/>
</dbReference>
<evidence type="ECO:0000256" key="7">
    <source>
        <dbReference type="ARBA" id="ARBA00022777"/>
    </source>
</evidence>
<dbReference type="Gene3D" id="1.10.510.10">
    <property type="entry name" value="Transferase(Phosphotransferase) domain 1"/>
    <property type="match status" value="1"/>
</dbReference>
<dbReference type="PROSITE" id="PS00108">
    <property type="entry name" value="PROTEIN_KINASE_ST"/>
    <property type="match status" value="1"/>
</dbReference>
<keyword evidence="8" id="KW-0067">ATP-binding</keyword>
<dbReference type="GO" id="GO:0045944">
    <property type="term" value="P:positive regulation of transcription by RNA polymerase II"/>
    <property type="evidence" value="ECO:0007669"/>
    <property type="project" value="TreeGrafter"/>
</dbReference>
<dbReference type="Pfam" id="PF00069">
    <property type="entry name" value="Pkinase"/>
    <property type="match status" value="1"/>
</dbReference>
<evidence type="ECO:0000256" key="2">
    <source>
        <dbReference type="ARBA" id="ARBA00012442"/>
    </source>
</evidence>
<keyword evidence="5" id="KW-0808">Transferase</keyword>
<organism evidence="12 13">
    <name type="scientific">Pristionchus entomophagus</name>
    <dbReference type="NCBI Taxonomy" id="358040"/>
    <lineage>
        <taxon>Eukaryota</taxon>
        <taxon>Metazoa</taxon>
        <taxon>Ecdysozoa</taxon>
        <taxon>Nematoda</taxon>
        <taxon>Chromadorea</taxon>
        <taxon>Rhabditida</taxon>
        <taxon>Rhabditina</taxon>
        <taxon>Diplogasteromorpha</taxon>
        <taxon>Diplogasteroidea</taxon>
        <taxon>Neodiplogasteridae</taxon>
        <taxon>Pristionchus</taxon>
    </lineage>
</organism>
<keyword evidence="13" id="KW-1185">Reference proteome</keyword>
<evidence type="ECO:0000313" key="11">
    <source>
        <dbReference type="EMBL" id="GMS92267.1"/>
    </source>
</evidence>
<evidence type="ECO:0000256" key="9">
    <source>
        <dbReference type="ARBA" id="ARBA00048789"/>
    </source>
</evidence>
<accession>A0AAV5UNB9</accession>
<evidence type="ECO:0000256" key="5">
    <source>
        <dbReference type="ARBA" id="ARBA00022679"/>
    </source>
</evidence>
<dbReference type="Proteomes" id="UP001432027">
    <property type="component" value="Unassembled WGS sequence"/>
</dbReference>
<feature type="non-terminal residue" evidence="12">
    <location>
        <position position="1"/>
    </location>
</feature>
<comment type="subcellular location">
    <subcellularLocation>
        <location evidence="1">Cytoplasm</location>
    </subcellularLocation>
</comment>
<dbReference type="EMBL" id="BTSX01000113">
    <property type="protein sequence ID" value="GMT08542.1"/>
    <property type="molecule type" value="Genomic_DNA"/>
</dbReference>
<keyword evidence="7" id="KW-0418">Kinase</keyword>
<dbReference type="GO" id="GO:0005524">
    <property type="term" value="F:ATP binding"/>
    <property type="evidence" value="ECO:0007669"/>
    <property type="project" value="UniProtKB-KW"/>
</dbReference>
<feature type="domain" description="Protein kinase" evidence="10">
    <location>
        <begin position="1"/>
        <end position="240"/>
    </location>
</feature>
<comment type="caution">
    <text evidence="12">The sequence shown here is derived from an EMBL/GenBank/DDBJ whole genome shotgun (WGS) entry which is preliminary data.</text>
</comment>
<keyword evidence="3" id="KW-0963">Cytoplasm</keyword>
<evidence type="ECO:0000256" key="6">
    <source>
        <dbReference type="ARBA" id="ARBA00022741"/>
    </source>
</evidence>
<evidence type="ECO:0000313" key="13">
    <source>
        <dbReference type="Proteomes" id="UP001432027"/>
    </source>
</evidence>
<proteinExistence type="predicted"/>
<dbReference type="InterPro" id="IPR051180">
    <property type="entry name" value="IKK"/>
</dbReference>
<evidence type="ECO:0000259" key="10">
    <source>
        <dbReference type="PROSITE" id="PS50011"/>
    </source>
</evidence>
<dbReference type="PANTHER" id="PTHR22969:SF17">
    <property type="entry name" value="INHIBITOR OF NUCLEAR FACTOR KAPPA-B KINASE SUBUNIT BETA"/>
    <property type="match status" value="1"/>
</dbReference>
<name>A0AAV5UNB9_9BILA</name>
<comment type="catalytic activity">
    <reaction evidence="9">
        <text>L-seryl-[I-kappa-B protein] + ATP = O-phospho-L-seryl-[I-kappa-B protein] + ADP + H(+)</text>
        <dbReference type="Rhea" id="RHEA:19073"/>
        <dbReference type="Rhea" id="RHEA-COMP:13698"/>
        <dbReference type="Rhea" id="RHEA-COMP:13699"/>
        <dbReference type="ChEBI" id="CHEBI:15378"/>
        <dbReference type="ChEBI" id="CHEBI:29999"/>
        <dbReference type="ChEBI" id="CHEBI:30616"/>
        <dbReference type="ChEBI" id="CHEBI:83421"/>
        <dbReference type="ChEBI" id="CHEBI:456216"/>
        <dbReference type="EC" id="2.7.11.10"/>
    </reaction>
</comment>
<dbReference type="PANTHER" id="PTHR22969">
    <property type="entry name" value="IKB KINASE"/>
    <property type="match status" value="1"/>
</dbReference>
<gene>
    <name evidence="11" type="ORF">PENTCL1PPCAC_14442</name>
    <name evidence="12" type="ORF">PENTCL1PPCAC_30716</name>
</gene>
<keyword evidence="4" id="KW-0723">Serine/threonine-protein kinase</keyword>
<dbReference type="InterPro" id="IPR011009">
    <property type="entry name" value="Kinase-like_dom_sf"/>
</dbReference>
<reference evidence="12" key="1">
    <citation type="submission" date="2023-10" db="EMBL/GenBank/DDBJ databases">
        <title>Genome assembly of Pristionchus species.</title>
        <authorList>
            <person name="Yoshida K."/>
            <person name="Sommer R.J."/>
        </authorList>
    </citation>
    <scope>NUCLEOTIDE SEQUENCE</scope>
    <source>
        <strain evidence="12">RS0144</strain>
    </source>
</reference>
<keyword evidence="6" id="KW-0547">Nucleotide-binding</keyword>
<evidence type="ECO:0000256" key="3">
    <source>
        <dbReference type="ARBA" id="ARBA00022490"/>
    </source>
</evidence>
<dbReference type="EMBL" id="BTSX01000004">
    <property type="protein sequence ID" value="GMS92267.1"/>
    <property type="molecule type" value="Genomic_DNA"/>
</dbReference>
<protein>
    <recommendedName>
        <fullName evidence="2">IkappaB kinase</fullName>
        <ecNumber evidence="2">2.7.11.10</ecNumber>
    </recommendedName>
</protein>
<dbReference type="SUPFAM" id="SSF56112">
    <property type="entry name" value="Protein kinase-like (PK-like)"/>
    <property type="match status" value="1"/>
</dbReference>
<dbReference type="InterPro" id="IPR008271">
    <property type="entry name" value="Ser/Thr_kinase_AS"/>
</dbReference>
<evidence type="ECO:0000256" key="1">
    <source>
        <dbReference type="ARBA" id="ARBA00004496"/>
    </source>
</evidence>
<evidence type="ECO:0000256" key="8">
    <source>
        <dbReference type="ARBA" id="ARBA00022840"/>
    </source>
</evidence>
<dbReference type="EC" id="2.7.11.10" evidence="2"/>
<dbReference type="PROSITE" id="PS50011">
    <property type="entry name" value="PROTEIN_KINASE_DOM"/>
    <property type="match status" value="1"/>
</dbReference>
<dbReference type="GO" id="GO:0033209">
    <property type="term" value="P:tumor necrosis factor-mediated signaling pathway"/>
    <property type="evidence" value="ECO:0007669"/>
    <property type="project" value="TreeGrafter"/>
</dbReference>